<evidence type="ECO:0000256" key="2">
    <source>
        <dbReference type="ARBA" id="ARBA00022723"/>
    </source>
</evidence>
<proteinExistence type="inferred from homology"/>
<protein>
    <recommendedName>
        <fullName evidence="5">Damage-inducible protein DinB</fullName>
    </recommendedName>
</protein>
<organism evidence="3 4">
    <name type="scientific">Deinococcus roseus</name>
    <dbReference type="NCBI Taxonomy" id="392414"/>
    <lineage>
        <taxon>Bacteria</taxon>
        <taxon>Thermotogati</taxon>
        <taxon>Deinococcota</taxon>
        <taxon>Deinococci</taxon>
        <taxon>Deinococcales</taxon>
        <taxon>Deinococcaceae</taxon>
        <taxon>Deinococcus</taxon>
    </lineage>
</organism>
<evidence type="ECO:0000256" key="1">
    <source>
        <dbReference type="ARBA" id="ARBA00008635"/>
    </source>
</evidence>
<reference evidence="4" key="1">
    <citation type="journal article" date="2019" name="Int. J. Syst. Evol. Microbiol.">
        <title>The Global Catalogue of Microorganisms (GCM) 10K type strain sequencing project: providing services to taxonomists for standard genome sequencing and annotation.</title>
        <authorList>
            <consortium name="The Broad Institute Genomics Platform"/>
            <consortium name="The Broad Institute Genome Sequencing Center for Infectious Disease"/>
            <person name="Wu L."/>
            <person name="Ma J."/>
        </authorList>
    </citation>
    <scope>NUCLEOTIDE SEQUENCE [LARGE SCALE GENOMIC DNA]</scope>
    <source>
        <strain evidence="4">JCM 14370</strain>
    </source>
</reference>
<dbReference type="InterPro" id="IPR007837">
    <property type="entry name" value="DinB"/>
</dbReference>
<keyword evidence="2" id="KW-0479">Metal-binding</keyword>
<dbReference type="Pfam" id="PF05163">
    <property type="entry name" value="DinB"/>
    <property type="match status" value="1"/>
</dbReference>
<evidence type="ECO:0000313" key="3">
    <source>
        <dbReference type="EMBL" id="GGJ48963.1"/>
    </source>
</evidence>
<dbReference type="EMBL" id="BMOD01000019">
    <property type="protein sequence ID" value="GGJ48963.1"/>
    <property type="molecule type" value="Genomic_DNA"/>
</dbReference>
<comment type="caution">
    <text evidence="3">The sequence shown here is derived from an EMBL/GenBank/DDBJ whole genome shotgun (WGS) entry which is preliminary data.</text>
</comment>
<dbReference type="Proteomes" id="UP000632222">
    <property type="component" value="Unassembled WGS sequence"/>
</dbReference>
<evidence type="ECO:0008006" key="5">
    <source>
        <dbReference type="Google" id="ProtNLM"/>
    </source>
</evidence>
<gene>
    <name evidence="3" type="ORF">GCM10008938_38670</name>
</gene>
<sequence>MHDYVETILKLAEYELWTNLQLLDAVADLPESDLHRDFGFGLRTPHHTLFHIANVMRTWSACVGTEIRKPEPLPYDPSLSLEDLRSMFLQLGADWQKAIQQSHDQGVLNENRRLHQVFHLVTHGTHHRGQLLSMFTLLGLEQPIEGGDFGGWSNQTGEA</sequence>
<evidence type="ECO:0000313" key="4">
    <source>
        <dbReference type="Proteomes" id="UP000632222"/>
    </source>
</evidence>
<accession>A0ABQ2D7J6</accession>
<dbReference type="Gene3D" id="1.20.120.450">
    <property type="entry name" value="dinb family like domain"/>
    <property type="match status" value="1"/>
</dbReference>
<dbReference type="SUPFAM" id="SSF109854">
    <property type="entry name" value="DinB/YfiT-like putative metalloenzymes"/>
    <property type="match status" value="1"/>
</dbReference>
<name>A0ABQ2D7J6_9DEIO</name>
<dbReference type="InterPro" id="IPR034660">
    <property type="entry name" value="DinB/YfiT-like"/>
</dbReference>
<keyword evidence="4" id="KW-1185">Reference proteome</keyword>
<comment type="similarity">
    <text evidence="1">Belongs to the DinB family.</text>
</comment>
<dbReference type="RefSeq" id="WP_189005538.1">
    <property type="nucleotide sequence ID" value="NZ_BMOD01000019.1"/>
</dbReference>
<dbReference type="PANTHER" id="PTHR37302:SF3">
    <property type="entry name" value="DAMAGE-INDUCIBLE PROTEIN DINB"/>
    <property type="match status" value="1"/>
</dbReference>
<dbReference type="PANTHER" id="PTHR37302">
    <property type="entry name" value="SLR1116 PROTEIN"/>
    <property type="match status" value="1"/>
</dbReference>